<name>A0AB34TB28_9BIFI</name>
<feature type="compositionally biased region" description="Basic and acidic residues" evidence="1">
    <location>
        <begin position="40"/>
        <end position="50"/>
    </location>
</feature>
<organism evidence="2 3">
    <name type="scientific">Bifidobacterium animalis subsp. animalis MCC 0483</name>
    <dbReference type="NCBI Taxonomy" id="1365955"/>
    <lineage>
        <taxon>Bacteria</taxon>
        <taxon>Bacillati</taxon>
        <taxon>Actinomycetota</taxon>
        <taxon>Actinomycetes</taxon>
        <taxon>Bifidobacteriales</taxon>
        <taxon>Bifidobacteriaceae</taxon>
        <taxon>Bifidobacterium</taxon>
    </lineage>
</organism>
<dbReference type="RefSeq" id="WP_052825903.1">
    <property type="nucleotide sequence ID" value="NZ_AWFK01000004.1"/>
</dbReference>
<comment type="caution">
    <text evidence="2">The sequence shown here is derived from an EMBL/GenBank/DDBJ whole genome shotgun (WGS) entry which is preliminary data.</text>
</comment>
<evidence type="ECO:0000313" key="3">
    <source>
        <dbReference type="Proteomes" id="UP000037239"/>
    </source>
</evidence>
<proteinExistence type="predicted"/>
<gene>
    <name evidence="2" type="ORF">BAAM0483_01830</name>
</gene>
<feature type="region of interest" description="Disordered" evidence="1">
    <location>
        <begin position="40"/>
        <end position="59"/>
    </location>
</feature>
<protein>
    <submittedName>
        <fullName evidence="2">Mannan endo-1,4-beta-mannosidase</fullName>
    </submittedName>
</protein>
<evidence type="ECO:0000313" key="2">
    <source>
        <dbReference type="EMBL" id="KOA51033.1"/>
    </source>
</evidence>
<dbReference type="AlphaFoldDB" id="A0AB34TB28"/>
<dbReference type="Proteomes" id="UP000037239">
    <property type="component" value="Unassembled WGS sequence"/>
</dbReference>
<reference evidence="2 3" key="1">
    <citation type="journal article" date="2015" name="Int J Genomics">
        <title>Comparative Genomics Revealed Genetic Diversity and Species/Strain-Level Differences in Carbohydrate Metabolism of Three Probiotic Bifidobacterial Species.</title>
        <authorList>
            <person name="Odamaki T."/>
            <person name="Horigome A."/>
            <person name="Sugahara H."/>
            <person name="Hashikura N."/>
            <person name="Minami J."/>
            <person name="Xiao J.Z."/>
            <person name="Abe F."/>
        </authorList>
    </citation>
    <scope>NUCLEOTIDE SEQUENCE [LARGE SCALE GENOMIC DNA]</scope>
    <source>
        <strain evidence="2 3">MCC 0483</strain>
    </source>
</reference>
<dbReference type="EMBL" id="AWFK01000004">
    <property type="protein sequence ID" value="KOA51033.1"/>
    <property type="molecule type" value="Genomic_DNA"/>
</dbReference>
<evidence type="ECO:0000256" key="1">
    <source>
        <dbReference type="SAM" id="MobiDB-lite"/>
    </source>
</evidence>
<sequence length="59" mass="6230">MGAAVCGARKANGSDHKLVIQMNANGVTFEAYPSLKGKDAQVRQAGRVERGQLGQGQCR</sequence>
<accession>A0AB34TB28</accession>